<feature type="region of interest" description="Disordered" evidence="5">
    <location>
        <begin position="446"/>
        <end position="524"/>
    </location>
</feature>
<proteinExistence type="inferred from homology"/>
<dbReference type="STRING" id="743788.S8DTT8"/>
<keyword evidence="4" id="KW-0472">Membrane</keyword>
<dbReference type="PANTHER" id="PTHR16023">
    <property type="entry name" value="TAX1 BINDING PROTEIN-RELATED"/>
    <property type="match status" value="1"/>
</dbReference>
<comment type="similarity">
    <text evidence="2">Belongs to the VAC14 family.</text>
</comment>
<evidence type="ECO:0000256" key="1">
    <source>
        <dbReference type="ARBA" id="ARBA00004308"/>
    </source>
</evidence>
<evidence type="ECO:0000256" key="2">
    <source>
        <dbReference type="ARBA" id="ARBA00010225"/>
    </source>
</evidence>
<dbReference type="eggNOG" id="KOG0212">
    <property type="taxonomic scope" value="Eukaryota"/>
</dbReference>
<evidence type="ECO:0000256" key="4">
    <source>
        <dbReference type="ARBA" id="ARBA00023136"/>
    </source>
</evidence>
<feature type="compositionally biased region" description="Polar residues" evidence="5">
    <location>
        <begin position="982"/>
        <end position="1005"/>
    </location>
</feature>
<evidence type="ECO:0000313" key="7">
    <source>
        <dbReference type="EMBL" id="EPS96022.1"/>
    </source>
</evidence>
<feature type="region of interest" description="Disordered" evidence="5">
    <location>
        <begin position="897"/>
        <end position="1005"/>
    </location>
</feature>
<feature type="compositionally biased region" description="Pro residues" evidence="5">
    <location>
        <begin position="918"/>
        <end position="934"/>
    </location>
</feature>
<dbReference type="InterPro" id="IPR026825">
    <property type="entry name" value="Vac14"/>
</dbReference>
<feature type="compositionally biased region" description="Low complexity" evidence="5">
    <location>
        <begin position="965"/>
        <end position="978"/>
    </location>
</feature>
<dbReference type="GO" id="GO:0070772">
    <property type="term" value="C:PAS complex"/>
    <property type="evidence" value="ECO:0007669"/>
    <property type="project" value="InterPro"/>
</dbReference>
<dbReference type="FunCoup" id="S8DTT8">
    <property type="interactions" value="631"/>
</dbReference>
<feature type="region of interest" description="Disordered" evidence="5">
    <location>
        <begin position="291"/>
        <end position="358"/>
    </location>
</feature>
<feature type="domain" description="Vacuolar protein 14 C-terminal Fig4-binding" evidence="6">
    <location>
        <begin position="670"/>
        <end position="848"/>
    </location>
</feature>
<gene>
    <name evidence="7" type="ORF">FOMPIDRAFT_1032640</name>
</gene>
<dbReference type="InParanoid" id="S8DTT8"/>
<dbReference type="GO" id="GO:0010008">
    <property type="term" value="C:endosome membrane"/>
    <property type="evidence" value="ECO:0007669"/>
    <property type="project" value="TreeGrafter"/>
</dbReference>
<comment type="subcellular location">
    <subcellularLocation>
        <location evidence="1">Endomembrane system</location>
    </subcellularLocation>
</comment>
<protein>
    <recommendedName>
        <fullName evidence="6">Vacuolar protein 14 C-terminal Fig4-binding domain-containing protein</fullName>
    </recommendedName>
</protein>
<accession>S8DTT8</accession>
<dbReference type="OrthoDB" id="5574975at2759"/>
<dbReference type="InterPro" id="IPR011989">
    <property type="entry name" value="ARM-like"/>
</dbReference>
<organism evidence="7 8">
    <name type="scientific">Fomitopsis schrenkii</name>
    <name type="common">Brown rot fungus</name>
    <dbReference type="NCBI Taxonomy" id="2126942"/>
    <lineage>
        <taxon>Eukaryota</taxon>
        <taxon>Fungi</taxon>
        <taxon>Dikarya</taxon>
        <taxon>Basidiomycota</taxon>
        <taxon>Agaricomycotina</taxon>
        <taxon>Agaricomycetes</taxon>
        <taxon>Polyporales</taxon>
        <taxon>Fomitopsis</taxon>
    </lineage>
</organism>
<feature type="compositionally biased region" description="Basic and acidic residues" evidence="5">
    <location>
        <begin position="291"/>
        <end position="318"/>
    </location>
</feature>
<dbReference type="EMBL" id="KE504196">
    <property type="protein sequence ID" value="EPS96022.1"/>
    <property type="molecule type" value="Genomic_DNA"/>
</dbReference>
<evidence type="ECO:0000256" key="5">
    <source>
        <dbReference type="SAM" id="MobiDB-lite"/>
    </source>
</evidence>
<evidence type="ECO:0000313" key="8">
    <source>
        <dbReference type="Proteomes" id="UP000015241"/>
    </source>
</evidence>
<reference evidence="7 8" key="1">
    <citation type="journal article" date="2012" name="Science">
        <title>The Paleozoic origin of enzymatic lignin decomposition reconstructed from 31 fungal genomes.</title>
        <authorList>
            <person name="Floudas D."/>
            <person name="Binder M."/>
            <person name="Riley R."/>
            <person name="Barry K."/>
            <person name="Blanchette R.A."/>
            <person name="Henrissat B."/>
            <person name="Martinez A.T."/>
            <person name="Otillar R."/>
            <person name="Spatafora J.W."/>
            <person name="Yadav J.S."/>
            <person name="Aerts A."/>
            <person name="Benoit I."/>
            <person name="Boyd A."/>
            <person name="Carlson A."/>
            <person name="Copeland A."/>
            <person name="Coutinho P.M."/>
            <person name="de Vries R.P."/>
            <person name="Ferreira P."/>
            <person name="Findley K."/>
            <person name="Foster B."/>
            <person name="Gaskell J."/>
            <person name="Glotzer D."/>
            <person name="Gorecki P."/>
            <person name="Heitman J."/>
            <person name="Hesse C."/>
            <person name="Hori C."/>
            <person name="Igarashi K."/>
            <person name="Jurgens J.A."/>
            <person name="Kallen N."/>
            <person name="Kersten P."/>
            <person name="Kohler A."/>
            <person name="Kuees U."/>
            <person name="Kumar T.K.A."/>
            <person name="Kuo A."/>
            <person name="LaButti K."/>
            <person name="Larrondo L.F."/>
            <person name="Lindquist E."/>
            <person name="Ling A."/>
            <person name="Lombard V."/>
            <person name="Lucas S."/>
            <person name="Lundell T."/>
            <person name="Martin R."/>
            <person name="McLaughlin D.J."/>
            <person name="Morgenstern I."/>
            <person name="Morin E."/>
            <person name="Murat C."/>
            <person name="Nagy L.G."/>
            <person name="Nolan M."/>
            <person name="Ohm R.A."/>
            <person name="Patyshakuliyeva A."/>
            <person name="Rokas A."/>
            <person name="Ruiz-Duenas F.J."/>
            <person name="Sabat G."/>
            <person name="Salamov A."/>
            <person name="Samejima M."/>
            <person name="Schmutz J."/>
            <person name="Slot J.C."/>
            <person name="St John F."/>
            <person name="Stenlid J."/>
            <person name="Sun H."/>
            <person name="Sun S."/>
            <person name="Syed K."/>
            <person name="Tsang A."/>
            <person name="Wiebenga A."/>
            <person name="Young D."/>
            <person name="Pisabarro A."/>
            <person name="Eastwood D.C."/>
            <person name="Martin F."/>
            <person name="Cullen D."/>
            <person name="Grigoriev I.V."/>
            <person name="Hibbett D.S."/>
        </authorList>
    </citation>
    <scope>NUCLEOTIDE SEQUENCE</scope>
    <source>
        <strain evidence="8">FP-58527</strain>
    </source>
</reference>
<evidence type="ECO:0000256" key="3">
    <source>
        <dbReference type="ARBA" id="ARBA00022737"/>
    </source>
</evidence>
<feature type="compositionally biased region" description="Polar residues" evidence="5">
    <location>
        <begin position="453"/>
        <end position="467"/>
    </location>
</feature>
<dbReference type="Gene3D" id="1.25.10.10">
    <property type="entry name" value="Leucine-rich Repeat Variant"/>
    <property type="match status" value="2"/>
</dbReference>
<keyword evidence="3" id="KW-0677">Repeat</keyword>
<dbReference type="Proteomes" id="UP000015241">
    <property type="component" value="Unassembled WGS sequence"/>
</dbReference>
<dbReference type="PANTHER" id="PTHR16023:SF0">
    <property type="entry name" value="PROTEIN VAC14 HOMOLOG"/>
    <property type="match status" value="1"/>
</dbReference>
<dbReference type="InterPro" id="IPR021841">
    <property type="entry name" value="VAC14_Fig4p-bd"/>
</dbReference>
<evidence type="ECO:0000259" key="6">
    <source>
        <dbReference type="Pfam" id="PF11916"/>
    </source>
</evidence>
<dbReference type="HOGENOM" id="CLU_007740_0_1_1"/>
<dbReference type="GO" id="GO:0006661">
    <property type="term" value="P:phosphatidylinositol biosynthetic process"/>
    <property type="evidence" value="ECO:0007669"/>
    <property type="project" value="InterPro"/>
</dbReference>
<dbReference type="Pfam" id="PF12755">
    <property type="entry name" value="Vac14_Fab1_bd"/>
    <property type="match status" value="1"/>
</dbReference>
<feature type="compositionally biased region" description="Basic and acidic residues" evidence="5">
    <location>
        <begin position="345"/>
        <end position="358"/>
    </location>
</feature>
<dbReference type="AlphaFoldDB" id="S8DTT8"/>
<dbReference type="SUPFAM" id="SSF48371">
    <property type="entry name" value="ARM repeat"/>
    <property type="match status" value="1"/>
</dbReference>
<name>S8DTT8_FOMSC</name>
<sequence length="1005" mass="110866">MDSGIAKQLVDKMYEKRKAAALELEKQIRECHQQGDHRRIGQIIDQLVDMFNNTSNPLHVRNGGLIGLAGTAIALGVDIAPYMEKFVEPLLVCFTDPENRVRYFSAECLYNIAKVSKGEILVYFNPIFDALSKLAADSELSVKNGAELLDRLLKDIVAETASVYIPHYPETEKAQRAPEEASDMNILVPHPDDVASGADISGARKAFSLARFIPLLSERIYVLSPFTRSYLVSWITVLDSVPELELITYLPEFLDGLLKYLSDPTEDVRVATDNLLADFLREIRDVTDVQKQHEERLKTKREAAEQARRADTEKDRPQEIIIPDRGGPFLDGEDSVFDDSSLASPEEKQSDHPGRDVGHWIPGQGVKIDYAAMVEILLQQLDDQHDMIQQSTALRWLTEFLNIVENVMVPFTPRLISVILPNISHHVPMIQSAALRTNKALLDVIQSLPPPSDASTRQGTDKSSAASQIAPGSPTPTPASLAPSRQSTAGKDTTAALETVPTPEAATTSERPPTSSSQRTRTNALQSGNAIAADTAVPAAQASRPASPISAISMPQMQTSPEASLLQEKSEQLDYQATVNALTIQFLSEHEDTRVAALKWLIMLHQKAPKKILAIDDGTFPALLKTLSDPSEEVVKSDLQLIAQISSSSDESYFKAFMINLLDLFSTDRGLLEARGSLIIRQLCLNLNTERIYRTFAEILEKEEDLEFASGMVQKLSMILITSPELAEFRRRLKSLERSQDGQALFTTLYRSWCHNAVAAFSLCLLAQAYEHASNLLSIFADLDITVPLLVQIDKLVQLIESPVFTYLRLQLLEPEKYPHLFKCLYGLLMLLPQSSAFVSLRNRLSAVNSAGFLHIAPKSTIANISSTRSKLGRDDIKWQELLAHFRLVQGRHEKARRQALGTDTTPFAGFSINERPPANPPPAMSTPAPPSSLRPPMRRKVTGGEPARPPSRTSGVLSPLNPKARSGLLASSLANAAHLPTSPTLPGQTQGKQPPRTLTLNRKS</sequence>
<dbReference type="InterPro" id="IPR016024">
    <property type="entry name" value="ARM-type_fold"/>
</dbReference>
<keyword evidence="8" id="KW-1185">Reference proteome</keyword>
<dbReference type="GO" id="GO:0000329">
    <property type="term" value="C:fungal-type vacuole membrane"/>
    <property type="evidence" value="ECO:0007669"/>
    <property type="project" value="TreeGrafter"/>
</dbReference>
<dbReference type="Pfam" id="PF11916">
    <property type="entry name" value="Vac14_Fig4_bd"/>
    <property type="match status" value="1"/>
</dbReference>
<feature type="compositionally biased region" description="Polar residues" evidence="5">
    <location>
        <begin position="505"/>
        <end position="524"/>
    </location>
</feature>